<comment type="caution">
    <text evidence="3">The sequence shown here is derived from an EMBL/GenBank/DDBJ whole genome shotgun (WGS) entry which is preliminary data.</text>
</comment>
<proteinExistence type="predicted"/>
<dbReference type="InterPro" id="IPR048365">
    <property type="entry name" value="TNP-like_RNaseH_N"/>
</dbReference>
<dbReference type="Pfam" id="PF12017">
    <property type="entry name" value="Tnp_P_element"/>
    <property type="match status" value="1"/>
</dbReference>
<protein>
    <recommendedName>
        <fullName evidence="5">Transposable element P transposase</fullName>
    </recommendedName>
</protein>
<dbReference type="AlphaFoldDB" id="A0A921ZRJ7"/>
<name>A0A921ZRJ7_MANSE</name>
<reference evidence="3" key="2">
    <citation type="submission" date="2020-12" db="EMBL/GenBank/DDBJ databases">
        <authorList>
            <person name="Kanost M."/>
        </authorList>
    </citation>
    <scope>NUCLEOTIDE SEQUENCE</scope>
</reference>
<keyword evidence="4" id="KW-1185">Reference proteome</keyword>
<feature type="domain" description="THAP9-like helix-turn-helix" evidence="1">
    <location>
        <begin position="105"/>
        <end position="175"/>
    </location>
</feature>
<evidence type="ECO:0008006" key="5">
    <source>
        <dbReference type="Google" id="ProtNLM"/>
    </source>
</evidence>
<dbReference type="EMBL" id="JH668763">
    <property type="protein sequence ID" value="KAG6461627.1"/>
    <property type="molecule type" value="Genomic_DNA"/>
</dbReference>
<dbReference type="Proteomes" id="UP000791440">
    <property type="component" value="Unassembled WGS sequence"/>
</dbReference>
<evidence type="ECO:0000259" key="1">
    <source>
        <dbReference type="Pfam" id="PF12017"/>
    </source>
</evidence>
<gene>
    <name evidence="3" type="ORF">O3G_MSEX012752</name>
</gene>
<evidence type="ECO:0000259" key="2">
    <source>
        <dbReference type="Pfam" id="PF21787"/>
    </source>
</evidence>
<organism evidence="3 4">
    <name type="scientific">Manduca sexta</name>
    <name type="common">Tobacco hawkmoth</name>
    <name type="synonym">Tobacco hornworm</name>
    <dbReference type="NCBI Taxonomy" id="7130"/>
    <lineage>
        <taxon>Eukaryota</taxon>
        <taxon>Metazoa</taxon>
        <taxon>Ecdysozoa</taxon>
        <taxon>Arthropoda</taxon>
        <taxon>Hexapoda</taxon>
        <taxon>Insecta</taxon>
        <taxon>Pterygota</taxon>
        <taxon>Neoptera</taxon>
        <taxon>Endopterygota</taxon>
        <taxon>Lepidoptera</taxon>
        <taxon>Glossata</taxon>
        <taxon>Ditrysia</taxon>
        <taxon>Bombycoidea</taxon>
        <taxon>Sphingidae</taxon>
        <taxon>Sphinginae</taxon>
        <taxon>Sphingini</taxon>
        <taxon>Manduca</taxon>
    </lineage>
</organism>
<reference evidence="3" key="1">
    <citation type="journal article" date="2016" name="Insect Biochem. Mol. Biol.">
        <title>Multifaceted biological insights from a draft genome sequence of the tobacco hornworm moth, Manduca sexta.</title>
        <authorList>
            <person name="Kanost M.R."/>
            <person name="Arrese E.L."/>
            <person name="Cao X."/>
            <person name="Chen Y.R."/>
            <person name="Chellapilla S."/>
            <person name="Goldsmith M.R."/>
            <person name="Grosse-Wilde E."/>
            <person name="Heckel D.G."/>
            <person name="Herndon N."/>
            <person name="Jiang H."/>
            <person name="Papanicolaou A."/>
            <person name="Qu J."/>
            <person name="Soulages J.L."/>
            <person name="Vogel H."/>
            <person name="Walters J."/>
            <person name="Waterhouse R.M."/>
            <person name="Ahn S.J."/>
            <person name="Almeida F.C."/>
            <person name="An C."/>
            <person name="Aqrawi P."/>
            <person name="Bretschneider A."/>
            <person name="Bryant W.B."/>
            <person name="Bucks S."/>
            <person name="Chao H."/>
            <person name="Chevignon G."/>
            <person name="Christen J.M."/>
            <person name="Clarke D.F."/>
            <person name="Dittmer N.T."/>
            <person name="Ferguson L.C.F."/>
            <person name="Garavelou S."/>
            <person name="Gordon K.H.J."/>
            <person name="Gunaratna R.T."/>
            <person name="Han Y."/>
            <person name="Hauser F."/>
            <person name="He Y."/>
            <person name="Heidel-Fischer H."/>
            <person name="Hirsh A."/>
            <person name="Hu Y."/>
            <person name="Jiang H."/>
            <person name="Kalra D."/>
            <person name="Klinner C."/>
            <person name="Konig C."/>
            <person name="Kovar C."/>
            <person name="Kroll A.R."/>
            <person name="Kuwar S.S."/>
            <person name="Lee S.L."/>
            <person name="Lehman R."/>
            <person name="Li K."/>
            <person name="Li Z."/>
            <person name="Liang H."/>
            <person name="Lovelace S."/>
            <person name="Lu Z."/>
            <person name="Mansfield J.H."/>
            <person name="McCulloch K.J."/>
            <person name="Mathew T."/>
            <person name="Morton B."/>
            <person name="Muzny D.M."/>
            <person name="Neunemann D."/>
            <person name="Ongeri F."/>
            <person name="Pauchet Y."/>
            <person name="Pu L.L."/>
            <person name="Pyrousis I."/>
            <person name="Rao X.J."/>
            <person name="Redding A."/>
            <person name="Roesel C."/>
            <person name="Sanchez-Gracia A."/>
            <person name="Schaack S."/>
            <person name="Shukla A."/>
            <person name="Tetreau G."/>
            <person name="Wang Y."/>
            <person name="Xiong G.H."/>
            <person name="Traut W."/>
            <person name="Walsh T.K."/>
            <person name="Worley K.C."/>
            <person name="Wu D."/>
            <person name="Wu W."/>
            <person name="Wu Y.Q."/>
            <person name="Zhang X."/>
            <person name="Zou Z."/>
            <person name="Zucker H."/>
            <person name="Briscoe A.D."/>
            <person name="Burmester T."/>
            <person name="Clem R.J."/>
            <person name="Feyereisen R."/>
            <person name="Grimmelikhuijzen C.J.P."/>
            <person name="Hamodrakas S.J."/>
            <person name="Hansson B.S."/>
            <person name="Huguet E."/>
            <person name="Jermiin L.S."/>
            <person name="Lan Q."/>
            <person name="Lehman H.K."/>
            <person name="Lorenzen M."/>
            <person name="Merzendorfer H."/>
            <person name="Michalopoulos I."/>
            <person name="Morton D.B."/>
            <person name="Muthukrishnan S."/>
            <person name="Oakeshott J.G."/>
            <person name="Palmer W."/>
            <person name="Park Y."/>
            <person name="Passarelli A.L."/>
            <person name="Rozas J."/>
            <person name="Schwartz L.M."/>
            <person name="Smith W."/>
            <person name="Southgate A."/>
            <person name="Vilcinskas A."/>
            <person name="Vogt R."/>
            <person name="Wang P."/>
            <person name="Werren J."/>
            <person name="Yu X.Q."/>
            <person name="Zhou J.J."/>
            <person name="Brown S.J."/>
            <person name="Scherer S.E."/>
            <person name="Richards S."/>
            <person name="Blissard G.W."/>
        </authorList>
    </citation>
    <scope>NUCLEOTIDE SEQUENCE</scope>
</reference>
<evidence type="ECO:0000313" key="4">
    <source>
        <dbReference type="Proteomes" id="UP000791440"/>
    </source>
</evidence>
<dbReference type="InterPro" id="IPR021896">
    <property type="entry name" value="THAP9-like_HTH"/>
</dbReference>
<evidence type="ECO:0000313" key="3">
    <source>
        <dbReference type="EMBL" id="KAG6461627.1"/>
    </source>
</evidence>
<sequence>MDPNTDHCYSRKRHLDHTYCAKLEPLTASSVNPEIFKSGPLDVKRRQHCTGFDKPRNVKASRKRLLKKVADLTPTCRMIYNEYKKAKQQTDFYRRAKKALRFNKEKSFEKLTENMNPYAKKIMKMQINLCTKNKKGRRFTAEEKLIALSIMKQSPKCYRFLHKIFILPSKSTLNKMVSKLNITTGICPQVFELMKKEVSTWDEKKKMCSVVFDEMSLETALTYDRNRDIINGFVELNIRKNEFADHALVFMLRGAVYKWQQPIAFYFCKGATSGVELKSILRSVVAAVLECGLKPITLICDQGSAFQSTIKSLKEDTKRGQLLANQEPGWFEFF</sequence>
<accession>A0A921ZRJ7</accession>
<dbReference type="Pfam" id="PF21787">
    <property type="entry name" value="TNP-like_RNaseH_N"/>
    <property type="match status" value="1"/>
</dbReference>
<feature type="domain" description="Transposable element P transposase-like RNase H" evidence="2">
    <location>
        <begin position="183"/>
        <end position="313"/>
    </location>
</feature>